<gene>
    <name evidence="1" type="ORF">EYF80_014527</name>
</gene>
<evidence type="ECO:0000313" key="1">
    <source>
        <dbReference type="EMBL" id="TNN75290.1"/>
    </source>
</evidence>
<sequence>MLVKVHAGPFISLRRDPTKQIPLVNASADSEPALARAPAVWAGARRFSPILASCFPSAATRQRSSHYKGLLQTPAASTSGASECNSLCMWLVSESLEQKIYLGGHRDNKL</sequence>
<proteinExistence type="predicted"/>
<accession>A0A4Z2IBL6</accession>
<organism evidence="1 2">
    <name type="scientific">Liparis tanakae</name>
    <name type="common">Tanaka's snailfish</name>
    <dbReference type="NCBI Taxonomy" id="230148"/>
    <lineage>
        <taxon>Eukaryota</taxon>
        <taxon>Metazoa</taxon>
        <taxon>Chordata</taxon>
        <taxon>Craniata</taxon>
        <taxon>Vertebrata</taxon>
        <taxon>Euteleostomi</taxon>
        <taxon>Actinopterygii</taxon>
        <taxon>Neopterygii</taxon>
        <taxon>Teleostei</taxon>
        <taxon>Neoteleostei</taxon>
        <taxon>Acanthomorphata</taxon>
        <taxon>Eupercaria</taxon>
        <taxon>Perciformes</taxon>
        <taxon>Cottioidei</taxon>
        <taxon>Cottales</taxon>
        <taxon>Liparidae</taxon>
        <taxon>Liparis</taxon>
    </lineage>
</organism>
<protein>
    <submittedName>
        <fullName evidence="1">Uncharacterized protein</fullName>
    </submittedName>
</protein>
<dbReference type="AlphaFoldDB" id="A0A4Z2IBL6"/>
<keyword evidence="2" id="KW-1185">Reference proteome</keyword>
<comment type="caution">
    <text evidence="1">The sequence shown here is derived from an EMBL/GenBank/DDBJ whole genome shotgun (WGS) entry which is preliminary data.</text>
</comment>
<dbReference type="Proteomes" id="UP000314294">
    <property type="component" value="Unassembled WGS sequence"/>
</dbReference>
<evidence type="ECO:0000313" key="2">
    <source>
        <dbReference type="Proteomes" id="UP000314294"/>
    </source>
</evidence>
<name>A0A4Z2IBL6_9TELE</name>
<dbReference type="EMBL" id="SRLO01000105">
    <property type="protein sequence ID" value="TNN75290.1"/>
    <property type="molecule type" value="Genomic_DNA"/>
</dbReference>
<reference evidence="1 2" key="1">
    <citation type="submission" date="2019-03" db="EMBL/GenBank/DDBJ databases">
        <title>First draft genome of Liparis tanakae, snailfish: a comprehensive survey of snailfish specific genes.</title>
        <authorList>
            <person name="Kim W."/>
            <person name="Song I."/>
            <person name="Jeong J.-H."/>
            <person name="Kim D."/>
            <person name="Kim S."/>
            <person name="Ryu S."/>
            <person name="Song J.Y."/>
            <person name="Lee S.K."/>
        </authorList>
    </citation>
    <scope>NUCLEOTIDE SEQUENCE [LARGE SCALE GENOMIC DNA]</scope>
    <source>
        <tissue evidence="1">Muscle</tissue>
    </source>
</reference>